<protein>
    <submittedName>
        <fullName evidence="2">Uncharacterized protein</fullName>
    </submittedName>
</protein>
<keyword evidence="1" id="KW-1133">Transmembrane helix</keyword>
<keyword evidence="3" id="KW-1185">Reference proteome</keyword>
<comment type="caution">
    <text evidence="2">The sequence shown here is derived from an EMBL/GenBank/DDBJ whole genome shotgun (WGS) entry which is preliminary data.</text>
</comment>
<evidence type="ECO:0000256" key="1">
    <source>
        <dbReference type="SAM" id="Phobius"/>
    </source>
</evidence>
<evidence type="ECO:0000313" key="2">
    <source>
        <dbReference type="EMBL" id="KAL3643940.1"/>
    </source>
</evidence>
<gene>
    <name evidence="2" type="ORF">CASFOL_011872</name>
</gene>
<keyword evidence="1" id="KW-0472">Membrane</keyword>
<dbReference type="EMBL" id="JAVIJP010000015">
    <property type="protein sequence ID" value="KAL3643940.1"/>
    <property type="molecule type" value="Genomic_DNA"/>
</dbReference>
<dbReference type="AlphaFoldDB" id="A0ABD3DNW5"/>
<dbReference type="PROSITE" id="PS51257">
    <property type="entry name" value="PROKAR_LIPOPROTEIN"/>
    <property type="match status" value="1"/>
</dbReference>
<evidence type="ECO:0000313" key="3">
    <source>
        <dbReference type="Proteomes" id="UP001632038"/>
    </source>
</evidence>
<accession>A0ABD3DNW5</accession>
<sequence length="193" mass="21466">MAGDKITGGDHQLQAVWFAAGTAALIACVERAVVETLFTHWRVWAFLALNLLLLAILFTSSKSPQIASDEIHQTVNCHDFSKLEIKKISTEPMQPVEGTGEGAKTTTEAREEHLPVECVVKDCEEDGEREFVEDQISNEELNQRVEAFIAKFRQHLVSDGNKGFGKGINVRSCQGYARRRASFSHGNEYITTV</sequence>
<feature type="transmembrane region" description="Helical" evidence="1">
    <location>
        <begin position="15"/>
        <end position="34"/>
    </location>
</feature>
<keyword evidence="1" id="KW-0812">Transmembrane</keyword>
<name>A0ABD3DNW5_9LAMI</name>
<dbReference type="PANTHER" id="PTHR35997:SF5">
    <property type="entry name" value="OS09G0539700 PROTEIN"/>
    <property type="match status" value="1"/>
</dbReference>
<feature type="transmembrane region" description="Helical" evidence="1">
    <location>
        <begin position="41"/>
        <end position="58"/>
    </location>
</feature>
<proteinExistence type="predicted"/>
<reference evidence="3" key="1">
    <citation type="journal article" date="2024" name="IScience">
        <title>Strigolactones Initiate the Formation of Haustorium-like Structures in Castilleja.</title>
        <authorList>
            <person name="Buerger M."/>
            <person name="Peterson D."/>
            <person name="Chory J."/>
        </authorList>
    </citation>
    <scope>NUCLEOTIDE SEQUENCE [LARGE SCALE GENOMIC DNA]</scope>
</reference>
<dbReference type="Pfam" id="PF05553">
    <property type="entry name" value="DUF761"/>
    <property type="match status" value="1"/>
</dbReference>
<dbReference type="PANTHER" id="PTHR35997">
    <property type="entry name" value="COTTON FIBER PROTEIN-RELATED"/>
    <property type="match status" value="1"/>
</dbReference>
<dbReference type="InterPro" id="IPR008480">
    <property type="entry name" value="DUF761_pln"/>
</dbReference>
<organism evidence="2 3">
    <name type="scientific">Castilleja foliolosa</name>
    <dbReference type="NCBI Taxonomy" id="1961234"/>
    <lineage>
        <taxon>Eukaryota</taxon>
        <taxon>Viridiplantae</taxon>
        <taxon>Streptophyta</taxon>
        <taxon>Embryophyta</taxon>
        <taxon>Tracheophyta</taxon>
        <taxon>Spermatophyta</taxon>
        <taxon>Magnoliopsida</taxon>
        <taxon>eudicotyledons</taxon>
        <taxon>Gunneridae</taxon>
        <taxon>Pentapetalae</taxon>
        <taxon>asterids</taxon>
        <taxon>lamiids</taxon>
        <taxon>Lamiales</taxon>
        <taxon>Orobanchaceae</taxon>
        <taxon>Pedicularideae</taxon>
        <taxon>Castillejinae</taxon>
        <taxon>Castilleja</taxon>
    </lineage>
</organism>
<dbReference type="Proteomes" id="UP001632038">
    <property type="component" value="Unassembled WGS sequence"/>
</dbReference>